<name>A0ABR2M3R8_9ASPA</name>
<evidence type="ECO:0000313" key="7">
    <source>
        <dbReference type="EMBL" id="KAK8958750.1"/>
    </source>
</evidence>
<dbReference type="GO" id="GO:0005840">
    <property type="term" value="C:ribosome"/>
    <property type="evidence" value="ECO:0007669"/>
    <property type="project" value="UniProtKB-KW"/>
</dbReference>
<sequence>MKLIAAYLLAVLGGNSNPSAGDIKYILESAMPKGSKGFIAWPAPEETSATNVETEGEEALARRACERWKTGERSAACGRGNRCSWKTSERPTAVTRTEERLPVPDRRNYRIGSTDLWAKDCRTKKTRASEEDPLINFGIELKRAIIFGAVGADADGKRIEYLLSEVKGKDITELIASGREKFASVPSGGGAIAATAPAGGGGGVAIVAAAAAEPKKEEKVEEKEESDDKKSAAANRRRFQNTAFYQNSGASQPHRSLTAEPNATLDSEEVRTWASVCSISKATRSQSLRFRLRSFGSAFWRSLKEVFSGGGAPFVSCPNREVRGRIVCAQIGVRSPFCAKSGSEVLEGRHYYDNVNSKYYAEAGDFVHLSNSWFLTG</sequence>
<comment type="subunit">
    <text evidence="3">P1 and P2 exist as dimers at the large ribosomal subunit.</text>
</comment>
<feature type="compositionally biased region" description="Basic and acidic residues" evidence="6">
    <location>
        <begin position="213"/>
        <end position="231"/>
    </location>
</feature>
<dbReference type="Gene3D" id="1.10.10.1410">
    <property type="match status" value="2"/>
</dbReference>
<keyword evidence="5" id="KW-0687">Ribonucleoprotein</keyword>
<keyword evidence="8" id="KW-1185">Reference proteome</keyword>
<protein>
    <submittedName>
        <fullName evidence="7">60S acidic ribosomal protein P2-4</fullName>
    </submittedName>
</protein>
<dbReference type="Proteomes" id="UP001412067">
    <property type="component" value="Unassembled WGS sequence"/>
</dbReference>
<evidence type="ECO:0000256" key="2">
    <source>
        <dbReference type="ARBA" id="ARBA00005436"/>
    </source>
</evidence>
<accession>A0ABR2M3R8</accession>
<evidence type="ECO:0000256" key="3">
    <source>
        <dbReference type="ARBA" id="ARBA00011266"/>
    </source>
</evidence>
<feature type="region of interest" description="Disordered" evidence="6">
    <location>
        <begin position="213"/>
        <end position="233"/>
    </location>
</feature>
<dbReference type="InterPro" id="IPR038716">
    <property type="entry name" value="P1/P2_N_sf"/>
</dbReference>
<dbReference type="Pfam" id="PF00428">
    <property type="entry name" value="Ribosomal_60s"/>
    <property type="match status" value="1"/>
</dbReference>
<dbReference type="EMBL" id="JBBWWR010000012">
    <property type="protein sequence ID" value="KAK8958750.1"/>
    <property type="molecule type" value="Genomic_DNA"/>
</dbReference>
<comment type="function">
    <text evidence="1">Plays an important role in the elongation step of protein synthesis.</text>
</comment>
<dbReference type="PANTHER" id="PTHR21141">
    <property type="entry name" value="60S ACIDIC RIBOSOMAL PROTEIN FAMILY MEMBER"/>
    <property type="match status" value="1"/>
</dbReference>
<dbReference type="CDD" id="cd05833">
    <property type="entry name" value="Ribosomal_P2"/>
    <property type="match status" value="1"/>
</dbReference>
<evidence type="ECO:0000256" key="5">
    <source>
        <dbReference type="ARBA" id="ARBA00023274"/>
    </source>
</evidence>
<comment type="similarity">
    <text evidence="2">Belongs to the eukaryotic ribosomal protein P1/P2 family.</text>
</comment>
<dbReference type="PANTHER" id="PTHR21141:SF5">
    <property type="entry name" value="LARGE RIBOSOMAL SUBUNIT PROTEIN P2"/>
    <property type="match status" value="1"/>
</dbReference>
<organism evidence="7 8">
    <name type="scientific">Platanthera guangdongensis</name>
    <dbReference type="NCBI Taxonomy" id="2320717"/>
    <lineage>
        <taxon>Eukaryota</taxon>
        <taxon>Viridiplantae</taxon>
        <taxon>Streptophyta</taxon>
        <taxon>Embryophyta</taxon>
        <taxon>Tracheophyta</taxon>
        <taxon>Spermatophyta</taxon>
        <taxon>Magnoliopsida</taxon>
        <taxon>Liliopsida</taxon>
        <taxon>Asparagales</taxon>
        <taxon>Orchidaceae</taxon>
        <taxon>Orchidoideae</taxon>
        <taxon>Orchideae</taxon>
        <taxon>Orchidinae</taxon>
        <taxon>Platanthera</taxon>
    </lineage>
</organism>
<dbReference type="InterPro" id="IPR044076">
    <property type="entry name" value="Ribosomal_P2"/>
</dbReference>
<comment type="caution">
    <text evidence="7">The sequence shown here is derived from an EMBL/GenBank/DDBJ whole genome shotgun (WGS) entry which is preliminary data.</text>
</comment>
<feature type="region of interest" description="Disordered" evidence="6">
    <location>
        <begin position="244"/>
        <end position="263"/>
    </location>
</feature>
<evidence type="ECO:0000256" key="6">
    <source>
        <dbReference type="SAM" id="MobiDB-lite"/>
    </source>
</evidence>
<evidence type="ECO:0000256" key="1">
    <source>
        <dbReference type="ARBA" id="ARBA00003362"/>
    </source>
</evidence>
<gene>
    <name evidence="7" type="primary">RPP2D</name>
    <name evidence="7" type="ORF">KSP40_PGU009232</name>
</gene>
<evidence type="ECO:0000256" key="4">
    <source>
        <dbReference type="ARBA" id="ARBA00022980"/>
    </source>
</evidence>
<keyword evidence="4 7" id="KW-0689">Ribosomal protein</keyword>
<proteinExistence type="inferred from homology"/>
<reference evidence="7 8" key="1">
    <citation type="journal article" date="2022" name="Nat. Plants">
        <title>Genomes of leafy and leafless Platanthera orchids illuminate the evolution of mycoheterotrophy.</title>
        <authorList>
            <person name="Li M.H."/>
            <person name="Liu K.W."/>
            <person name="Li Z."/>
            <person name="Lu H.C."/>
            <person name="Ye Q.L."/>
            <person name="Zhang D."/>
            <person name="Wang J.Y."/>
            <person name="Li Y.F."/>
            <person name="Zhong Z.M."/>
            <person name="Liu X."/>
            <person name="Yu X."/>
            <person name="Liu D.K."/>
            <person name="Tu X.D."/>
            <person name="Liu B."/>
            <person name="Hao Y."/>
            <person name="Liao X.Y."/>
            <person name="Jiang Y.T."/>
            <person name="Sun W.H."/>
            <person name="Chen J."/>
            <person name="Chen Y.Q."/>
            <person name="Ai Y."/>
            <person name="Zhai J.W."/>
            <person name="Wu S.S."/>
            <person name="Zhou Z."/>
            <person name="Hsiao Y.Y."/>
            <person name="Wu W.L."/>
            <person name="Chen Y.Y."/>
            <person name="Lin Y.F."/>
            <person name="Hsu J.L."/>
            <person name="Li C.Y."/>
            <person name="Wang Z.W."/>
            <person name="Zhao X."/>
            <person name="Zhong W.Y."/>
            <person name="Ma X.K."/>
            <person name="Ma L."/>
            <person name="Huang J."/>
            <person name="Chen G.Z."/>
            <person name="Huang M.Z."/>
            <person name="Huang L."/>
            <person name="Peng D.H."/>
            <person name="Luo Y.B."/>
            <person name="Zou S.Q."/>
            <person name="Chen S.P."/>
            <person name="Lan S."/>
            <person name="Tsai W.C."/>
            <person name="Van de Peer Y."/>
            <person name="Liu Z.J."/>
        </authorList>
    </citation>
    <scope>NUCLEOTIDE SEQUENCE [LARGE SCALE GENOMIC DNA]</scope>
    <source>
        <strain evidence="7">Lor288</strain>
    </source>
</reference>
<evidence type="ECO:0000313" key="8">
    <source>
        <dbReference type="Proteomes" id="UP001412067"/>
    </source>
</evidence>